<feature type="domain" description="F-box associated beta-propeller type 1" evidence="1">
    <location>
        <begin position="2"/>
        <end position="93"/>
    </location>
</feature>
<gene>
    <name evidence="3" type="primary">LOC104227997</name>
</gene>
<reference evidence="3" key="2">
    <citation type="submission" date="2025-08" db="UniProtKB">
        <authorList>
            <consortium name="RefSeq"/>
        </authorList>
    </citation>
    <scope>IDENTIFICATION</scope>
    <source>
        <tissue evidence="3">Leaf</tissue>
    </source>
</reference>
<dbReference type="AlphaFoldDB" id="A0A1U7WVH5"/>
<dbReference type="RefSeq" id="XP_009778684.1">
    <property type="nucleotide sequence ID" value="XM_009780382.1"/>
</dbReference>
<reference evidence="2" key="1">
    <citation type="journal article" date="2013" name="Genome Biol.">
        <title>Reference genomes and transcriptomes of Nicotiana sylvestris and Nicotiana tomentosiformis.</title>
        <authorList>
            <person name="Sierro N."/>
            <person name="Battey J.N."/>
            <person name="Ouadi S."/>
            <person name="Bovet L."/>
            <person name="Goepfert S."/>
            <person name="Bakaher N."/>
            <person name="Peitsch M.C."/>
            <person name="Ivanov N.V."/>
        </authorList>
    </citation>
    <scope>NUCLEOTIDE SEQUENCE [LARGE SCALE GENOMIC DNA]</scope>
</reference>
<evidence type="ECO:0000313" key="2">
    <source>
        <dbReference type="Proteomes" id="UP000189701"/>
    </source>
</evidence>
<sequence>MYGFGYDKLHDDYKVVGITYERNNNYVVDWSHSHHVKLYSLNSHCWRSTDDFQSGMPVNGKSGMFVNGKLHWATSIHGINRDNGWDIISVNLADGKYGKVERPYYGEGDFEPKLGVVGSDLSAFCYYYGRTQTDIILASMSSELQRKYQNIDPTAIIEYLKKMVDTQLDIENSPVGPLVNHVIVLTKEHEKLGYKLVWYRSWAFDDHPLCVRVPAAAFTKTNRSRPRFLFLLRLRDTCVAFAKACPAPASRSRLFLRVHEGHIPSASKFLFANA</sequence>
<protein>
    <submittedName>
        <fullName evidence="3">Uncharacterized protein LOC104227997</fullName>
    </submittedName>
</protein>
<dbReference type="Proteomes" id="UP000189701">
    <property type="component" value="Unplaced"/>
</dbReference>
<dbReference type="NCBIfam" id="TIGR01640">
    <property type="entry name" value="F_box_assoc_1"/>
    <property type="match status" value="1"/>
</dbReference>
<keyword evidence="2" id="KW-1185">Reference proteome</keyword>
<organism evidence="2 3">
    <name type="scientific">Nicotiana sylvestris</name>
    <name type="common">Wood tobacco</name>
    <name type="synonym">South American tobacco</name>
    <dbReference type="NCBI Taxonomy" id="4096"/>
    <lineage>
        <taxon>Eukaryota</taxon>
        <taxon>Viridiplantae</taxon>
        <taxon>Streptophyta</taxon>
        <taxon>Embryophyta</taxon>
        <taxon>Tracheophyta</taxon>
        <taxon>Spermatophyta</taxon>
        <taxon>Magnoliopsida</taxon>
        <taxon>eudicotyledons</taxon>
        <taxon>Gunneridae</taxon>
        <taxon>Pentapetalae</taxon>
        <taxon>asterids</taxon>
        <taxon>lamiids</taxon>
        <taxon>Solanales</taxon>
        <taxon>Solanaceae</taxon>
        <taxon>Nicotianoideae</taxon>
        <taxon>Nicotianeae</taxon>
        <taxon>Nicotiana</taxon>
    </lineage>
</organism>
<name>A0A1U7WVH5_NICSY</name>
<evidence type="ECO:0000259" key="1">
    <source>
        <dbReference type="Pfam" id="PF07734"/>
    </source>
</evidence>
<evidence type="ECO:0000313" key="3">
    <source>
        <dbReference type="RefSeq" id="XP_009778684.1"/>
    </source>
</evidence>
<dbReference type="Pfam" id="PF07734">
    <property type="entry name" value="FBA_1"/>
    <property type="match status" value="1"/>
</dbReference>
<dbReference type="InterPro" id="IPR006527">
    <property type="entry name" value="F-box-assoc_dom_typ1"/>
</dbReference>
<accession>A0A1U7WVH5</accession>
<dbReference type="InterPro" id="IPR017451">
    <property type="entry name" value="F-box-assoc_interact_dom"/>
</dbReference>
<proteinExistence type="predicted"/>